<dbReference type="Proteomes" id="UP000077412">
    <property type="component" value="Chromosome"/>
</dbReference>
<evidence type="ECO:0000259" key="3">
    <source>
        <dbReference type="Pfam" id="PF20251"/>
    </source>
</evidence>
<evidence type="ECO:0000313" key="4">
    <source>
        <dbReference type="EMBL" id="ANX14216.1"/>
    </source>
</evidence>
<reference evidence="4 5" key="1">
    <citation type="submission" date="2016-08" db="EMBL/GenBank/DDBJ databases">
        <title>Complete genome sequence of Fictibacillus arsenicus G25-54, a strain with toxicity to nematodes and a potential arsenic-resistance activity.</title>
        <authorList>
            <person name="Zheng Z."/>
        </authorList>
    </citation>
    <scope>NUCLEOTIDE SEQUENCE [LARGE SCALE GENOMIC DNA]</scope>
    <source>
        <strain evidence="4 5">G25-54</strain>
    </source>
</reference>
<keyword evidence="5" id="KW-1185">Reference proteome</keyword>
<evidence type="ECO:0000256" key="2">
    <source>
        <dbReference type="SAM" id="SignalP"/>
    </source>
</evidence>
<dbReference type="OrthoDB" id="2965516at2"/>
<evidence type="ECO:0000256" key="1">
    <source>
        <dbReference type="SAM" id="MobiDB-lite"/>
    </source>
</evidence>
<evidence type="ECO:0000313" key="5">
    <source>
        <dbReference type="Proteomes" id="UP000077412"/>
    </source>
</evidence>
<dbReference type="AlphaFoldDB" id="A0A1B1Z9Z7"/>
<dbReference type="Pfam" id="PF20251">
    <property type="entry name" value="Big_14"/>
    <property type="match status" value="1"/>
</dbReference>
<feature type="signal peptide" evidence="2">
    <location>
        <begin position="1"/>
        <end position="24"/>
    </location>
</feature>
<keyword evidence="2" id="KW-0732">Signal</keyword>
<gene>
    <name evidence="4" type="ORF">ABE41_019555</name>
</gene>
<dbReference type="KEGG" id="far:ABE41_019555"/>
<sequence length="146" mass="16261">MKNMKLIFMACLLVLLAACGSKPAPEEDNKSGAPKVENDMPAEAAGVKAEVKLEDGSEEAKITLKNSSDKEIGTGVAFTLEKWEDGKWNKVNPDQMFTEQMIMVKAGENYEQPIELKDQEAGTYRVAKTFFEEEKKHEVAAVFEKK</sequence>
<protein>
    <recommendedName>
        <fullName evidence="3">Bacterial Ig-like domain-containing protein</fullName>
    </recommendedName>
</protein>
<organism evidence="4 5">
    <name type="scientific">Fictibacillus arsenicus</name>
    <dbReference type="NCBI Taxonomy" id="255247"/>
    <lineage>
        <taxon>Bacteria</taxon>
        <taxon>Bacillati</taxon>
        <taxon>Bacillota</taxon>
        <taxon>Bacilli</taxon>
        <taxon>Bacillales</taxon>
        <taxon>Fictibacillaceae</taxon>
        <taxon>Fictibacillus</taxon>
    </lineage>
</organism>
<feature type="domain" description="Bacterial Ig-like" evidence="3">
    <location>
        <begin position="53"/>
        <end position="143"/>
    </location>
</feature>
<dbReference type="STRING" id="255247.ABE41_019555"/>
<dbReference type="PROSITE" id="PS51257">
    <property type="entry name" value="PROKAR_LIPOPROTEIN"/>
    <property type="match status" value="1"/>
</dbReference>
<dbReference type="InterPro" id="IPR046878">
    <property type="entry name" value="Big_14"/>
</dbReference>
<proteinExistence type="predicted"/>
<dbReference type="EMBL" id="CP016761">
    <property type="protein sequence ID" value="ANX14216.1"/>
    <property type="molecule type" value="Genomic_DNA"/>
</dbReference>
<name>A0A1B1Z9Z7_9BACL</name>
<accession>A0A1B1Z9Z7</accession>
<feature type="region of interest" description="Disordered" evidence="1">
    <location>
        <begin position="23"/>
        <end position="44"/>
    </location>
</feature>
<dbReference type="RefSeq" id="WP_066294060.1">
    <property type="nucleotide sequence ID" value="NZ_CP016761.1"/>
</dbReference>
<feature type="chain" id="PRO_5039147051" description="Bacterial Ig-like domain-containing protein" evidence="2">
    <location>
        <begin position="25"/>
        <end position="146"/>
    </location>
</feature>